<evidence type="ECO:0000313" key="1">
    <source>
        <dbReference type="EMBL" id="TSB33533.1"/>
    </source>
</evidence>
<dbReference type="RefSeq" id="WP_143944219.1">
    <property type="nucleotide sequence ID" value="NZ_VKLS01000392.1"/>
</dbReference>
<keyword evidence="2" id="KW-1185">Reference proteome</keyword>
<name>A0A553YX12_9ACTN</name>
<reference evidence="1 2" key="1">
    <citation type="submission" date="2019-07" db="EMBL/GenBank/DDBJ databases">
        <title>Draft genome for Streptomyces benahoarensis MZ03-48.</title>
        <authorList>
            <person name="Gonzalez-Pimentel J.L."/>
        </authorList>
    </citation>
    <scope>NUCLEOTIDE SEQUENCE [LARGE SCALE GENOMIC DNA]</scope>
    <source>
        <strain evidence="1 2">MZ03-48</strain>
    </source>
</reference>
<dbReference type="EMBL" id="VKLS01000392">
    <property type="protein sequence ID" value="TSB33533.1"/>
    <property type="molecule type" value="Genomic_DNA"/>
</dbReference>
<evidence type="ECO:0000313" key="2">
    <source>
        <dbReference type="Proteomes" id="UP000320888"/>
    </source>
</evidence>
<comment type="caution">
    <text evidence="1">The sequence shown here is derived from an EMBL/GenBank/DDBJ whole genome shotgun (WGS) entry which is preliminary data.</text>
</comment>
<dbReference type="AlphaFoldDB" id="A0A553YX12"/>
<dbReference type="Proteomes" id="UP000320888">
    <property type="component" value="Unassembled WGS sequence"/>
</dbReference>
<organism evidence="1 2">
    <name type="scientific">Streptomyces benahoarensis</name>
    <dbReference type="NCBI Taxonomy" id="2595054"/>
    <lineage>
        <taxon>Bacteria</taxon>
        <taxon>Bacillati</taxon>
        <taxon>Actinomycetota</taxon>
        <taxon>Actinomycetes</taxon>
        <taxon>Kitasatosporales</taxon>
        <taxon>Streptomycetaceae</taxon>
        <taxon>Streptomyces</taxon>
    </lineage>
</organism>
<sequence>MFACLLIRRPRRLRRLRRRAAAAAPTTRTYLPGLLAEPPRTRPGVPVPDAEELEVKAKLHSLIIGPVPLRGGRGD</sequence>
<accession>A0A553YX12</accession>
<protein>
    <submittedName>
        <fullName evidence="1">Uncharacterized protein</fullName>
    </submittedName>
</protein>
<gene>
    <name evidence="1" type="ORF">FNZ23_23420</name>
</gene>
<proteinExistence type="predicted"/>